<dbReference type="EMBL" id="KK198758">
    <property type="protein sequence ID" value="KCW66523.1"/>
    <property type="molecule type" value="Genomic_DNA"/>
</dbReference>
<sequence length="76" mass="8478">MENQTDGGSRQLCFLTFPAQLSTGTLLWQSKRGGGKERMQRQQNCIQRQENPRGEKGESPGGLKRAPEFLEAQKGV</sequence>
<evidence type="ECO:0000313" key="2">
    <source>
        <dbReference type="EMBL" id="KCW66523.1"/>
    </source>
</evidence>
<reference evidence="2" key="1">
    <citation type="submission" date="2013-07" db="EMBL/GenBank/DDBJ databases">
        <title>The genome of Eucalyptus grandis.</title>
        <authorList>
            <person name="Schmutz J."/>
            <person name="Hayes R."/>
            <person name="Myburg A."/>
            <person name="Tuskan G."/>
            <person name="Grattapaglia D."/>
            <person name="Rokhsar D.S."/>
        </authorList>
    </citation>
    <scope>NUCLEOTIDE SEQUENCE</scope>
    <source>
        <tissue evidence="2">Leaf extractions</tissue>
    </source>
</reference>
<gene>
    <name evidence="2" type="ORF">EUGRSUZ_F00327</name>
</gene>
<dbReference type="Gramene" id="KCW66523">
    <property type="protein sequence ID" value="KCW66523"/>
    <property type="gene ID" value="EUGRSUZ_F00327"/>
</dbReference>
<evidence type="ECO:0000256" key="1">
    <source>
        <dbReference type="SAM" id="MobiDB-lite"/>
    </source>
</evidence>
<feature type="region of interest" description="Disordered" evidence="1">
    <location>
        <begin position="30"/>
        <end position="76"/>
    </location>
</feature>
<accession>A0A059BKA6</accession>
<protein>
    <submittedName>
        <fullName evidence="2">Uncharacterized protein</fullName>
    </submittedName>
</protein>
<proteinExistence type="predicted"/>
<name>A0A059BKA6_EUCGR</name>
<organism evidence="2">
    <name type="scientific">Eucalyptus grandis</name>
    <name type="common">Flooded gum</name>
    <dbReference type="NCBI Taxonomy" id="71139"/>
    <lineage>
        <taxon>Eukaryota</taxon>
        <taxon>Viridiplantae</taxon>
        <taxon>Streptophyta</taxon>
        <taxon>Embryophyta</taxon>
        <taxon>Tracheophyta</taxon>
        <taxon>Spermatophyta</taxon>
        <taxon>Magnoliopsida</taxon>
        <taxon>eudicotyledons</taxon>
        <taxon>Gunneridae</taxon>
        <taxon>Pentapetalae</taxon>
        <taxon>rosids</taxon>
        <taxon>malvids</taxon>
        <taxon>Myrtales</taxon>
        <taxon>Myrtaceae</taxon>
        <taxon>Myrtoideae</taxon>
        <taxon>Eucalypteae</taxon>
        <taxon>Eucalyptus</taxon>
    </lineage>
</organism>
<dbReference type="AlphaFoldDB" id="A0A059BKA6"/>
<dbReference type="InParanoid" id="A0A059BKA6"/>